<accession>A0AAV1SKZ0</accession>
<sequence length="82" mass="8877">MRSLSFVDKARSARHVCNEYGARSLGKASQYATRSPTTWSISELDATKSIIELVDELDVTESTVESIDKLGATKSADSPIPS</sequence>
<proteinExistence type="predicted"/>
<organism evidence="1 2">
    <name type="scientific">Dovyalis caffra</name>
    <dbReference type="NCBI Taxonomy" id="77055"/>
    <lineage>
        <taxon>Eukaryota</taxon>
        <taxon>Viridiplantae</taxon>
        <taxon>Streptophyta</taxon>
        <taxon>Embryophyta</taxon>
        <taxon>Tracheophyta</taxon>
        <taxon>Spermatophyta</taxon>
        <taxon>Magnoliopsida</taxon>
        <taxon>eudicotyledons</taxon>
        <taxon>Gunneridae</taxon>
        <taxon>Pentapetalae</taxon>
        <taxon>rosids</taxon>
        <taxon>fabids</taxon>
        <taxon>Malpighiales</taxon>
        <taxon>Salicaceae</taxon>
        <taxon>Flacourtieae</taxon>
        <taxon>Dovyalis</taxon>
    </lineage>
</organism>
<keyword evidence="2" id="KW-1185">Reference proteome</keyword>
<reference evidence="1 2" key="1">
    <citation type="submission" date="2024-01" db="EMBL/GenBank/DDBJ databases">
        <authorList>
            <person name="Waweru B."/>
        </authorList>
    </citation>
    <scope>NUCLEOTIDE SEQUENCE [LARGE SCALE GENOMIC DNA]</scope>
</reference>
<name>A0AAV1SKZ0_9ROSI</name>
<protein>
    <submittedName>
        <fullName evidence="1">Uncharacterized protein</fullName>
    </submittedName>
</protein>
<evidence type="ECO:0000313" key="2">
    <source>
        <dbReference type="Proteomes" id="UP001314170"/>
    </source>
</evidence>
<gene>
    <name evidence="1" type="ORF">DCAF_LOCUS24584</name>
</gene>
<dbReference type="EMBL" id="CAWUPB010001194">
    <property type="protein sequence ID" value="CAK7353154.1"/>
    <property type="molecule type" value="Genomic_DNA"/>
</dbReference>
<dbReference type="Proteomes" id="UP001314170">
    <property type="component" value="Unassembled WGS sequence"/>
</dbReference>
<dbReference type="AlphaFoldDB" id="A0AAV1SKZ0"/>
<evidence type="ECO:0000313" key="1">
    <source>
        <dbReference type="EMBL" id="CAK7353154.1"/>
    </source>
</evidence>
<comment type="caution">
    <text evidence="1">The sequence shown here is derived from an EMBL/GenBank/DDBJ whole genome shotgun (WGS) entry which is preliminary data.</text>
</comment>